<keyword evidence="4 5" id="KW-0472">Membrane</keyword>
<feature type="transmembrane region" description="Helical" evidence="5">
    <location>
        <begin position="138"/>
        <end position="159"/>
    </location>
</feature>
<feature type="transmembrane region" description="Helical" evidence="5">
    <location>
        <begin position="67"/>
        <end position="90"/>
    </location>
</feature>
<dbReference type="OrthoDB" id="8565703at2"/>
<dbReference type="Pfam" id="PF07264">
    <property type="entry name" value="EI24"/>
    <property type="match status" value="1"/>
</dbReference>
<dbReference type="Proteomes" id="UP000261948">
    <property type="component" value="Unassembled WGS sequence"/>
</dbReference>
<evidence type="ECO:0000256" key="1">
    <source>
        <dbReference type="ARBA" id="ARBA00004141"/>
    </source>
</evidence>
<keyword evidence="7" id="KW-1185">Reference proteome</keyword>
<evidence type="ECO:0000256" key="2">
    <source>
        <dbReference type="ARBA" id="ARBA00022692"/>
    </source>
</evidence>
<feature type="transmembrane region" description="Helical" evidence="5">
    <location>
        <begin position="27"/>
        <end position="47"/>
    </location>
</feature>
<keyword evidence="2 5" id="KW-0812">Transmembrane</keyword>
<feature type="transmembrane region" description="Helical" evidence="5">
    <location>
        <begin position="204"/>
        <end position="234"/>
    </location>
</feature>
<feature type="transmembrane region" description="Helical" evidence="5">
    <location>
        <begin position="240"/>
        <end position="262"/>
    </location>
</feature>
<evidence type="ECO:0000256" key="3">
    <source>
        <dbReference type="ARBA" id="ARBA00022989"/>
    </source>
</evidence>
<evidence type="ECO:0000256" key="5">
    <source>
        <dbReference type="SAM" id="Phobius"/>
    </source>
</evidence>
<name>A0A373FDZ4_COMTE</name>
<feature type="transmembrane region" description="Helical" evidence="5">
    <location>
        <begin position="96"/>
        <end position="117"/>
    </location>
</feature>
<organism evidence="6 7">
    <name type="scientific">Comamonas testosteroni</name>
    <name type="common">Pseudomonas testosteroni</name>
    <dbReference type="NCBI Taxonomy" id="285"/>
    <lineage>
        <taxon>Bacteria</taxon>
        <taxon>Pseudomonadati</taxon>
        <taxon>Pseudomonadota</taxon>
        <taxon>Betaproteobacteria</taxon>
        <taxon>Burkholderiales</taxon>
        <taxon>Comamonadaceae</taxon>
        <taxon>Comamonas</taxon>
    </lineage>
</organism>
<keyword evidence="3 5" id="KW-1133">Transmembrane helix</keyword>
<proteinExistence type="predicted"/>
<protein>
    <recommendedName>
        <fullName evidence="8">Transmembrane protein</fullName>
    </recommendedName>
</protein>
<evidence type="ECO:0000313" key="6">
    <source>
        <dbReference type="EMBL" id="RGE42368.1"/>
    </source>
</evidence>
<dbReference type="EMBL" id="QURR01000024">
    <property type="protein sequence ID" value="RGE42368.1"/>
    <property type="molecule type" value="Genomic_DNA"/>
</dbReference>
<sequence length="296" mass="32412">MLASMSLLLDSFWRALAYCLHRRVIAWSLFPLLVMALLSWALGYFFWADAVLKVQSLLDGVGWLHNVWVWMQSHGVGYASEVVASILVVLGATPVLIVLVLMLVGLIMAPVLTALVAEKRFPELEKKHGGSTVASLMWSLGSTAIALVALIVTLPLWVFPPLMLAVTPLIWGWLTYRVMAFDALAEHASKDERRSLFMRHRMSLILMGVICGYLGMAPGVVWVSGLLFLAAFWILIPIAIWIYALVFAFSALWFAHFCLGALAQLRAQAGPDEQSPQVPFAPGVAPEAFAHGGGAL</sequence>
<dbReference type="InterPro" id="IPR059112">
    <property type="entry name" value="CysZ/EI24"/>
</dbReference>
<dbReference type="AlphaFoldDB" id="A0A373FDZ4"/>
<reference evidence="6 7" key="1">
    <citation type="submission" date="2018-08" db="EMBL/GenBank/DDBJ databases">
        <title>Comamonas testosteroni strain SWCO2.</title>
        <authorList>
            <person name="Jiang N."/>
            <person name="Zhang X.Z."/>
        </authorList>
    </citation>
    <scope>NUCLEOTIDE SEQUENCE [LARGE SCALE GENOMIC DNA]</scope>
    <source>
        <strain evidence="6 7">SWCO2</strain>
    </source>
</reference>
<comment type="subcellular location">
    <subcellularLocation>
        <location evidence="1">Membrane</location>
        <topology evidence="1">Multi-pass membrane protein</topology>
    </subcellularLocation>
</comment>
<accession>A0A373FDZ4</accession>
<gene>
    <name evidence="6" type="ORF">DZC30_17240</name>
</gene>
<evidence type="ECO:0000313" key="7">
    <source>
        <dbReference type="Proteomes" id="UP000261948"/>
    </source>
</evidence>
<comment type="caution">
    <text evidence="6">The sequence shown here is derived from an EMBL/GenBank/DDBJ whole genome shotgun (WGS) entry which is preliminary data.</text>
</comment>
<evidence type="ECO:0000256" key="4">
    <source>
        <dbReference type="ARBA" id="ARBA00023136"/>
    </source>
</evidence>
<evidence type="ECO:0008006" key="8">
    <source>
        <dbReference type="Google" id="ProtNLM"/>
    </source>
</evidence>